<dbReference type="InterPro" id="IPR011009">
    <property type="entry name" value="Kinase-like_dom_sf"/>
</dbReference>
<evidence type="ECO:0000256" key="9">
    <source>
        <dbReference type="SAM" id="Phobius"/>
    </source>
</evidence>
<dbReference type="Proteomes" id="UP001157353">
    <property type="component" value="Unassembled WGS sequence"/>
</dbReference>
<proteinExistence type="predicted"/>
<dbReference type="PROSITE" id="PS51746">
    <property type="entry name" value="PPM_2"/>
    <property type="match status" value="1"/>
</dbReference>
<dbReference type="InterPro" id="IPR050236">
    <property type="entry name" value="Ser_Thr_kinase_AGC"/>
</dbReference>
<dbReference type="Gene3D" id="3.60.40.10">
    <property type="entry name" value="PPM-type phosphatase domain"/>
    <property type="match status" value="1"/>
</dbReference>
<comment type="catalytic activity">
    <reaction evidence="7">
        <text>L-threonyl-[protein] + ATP = O-phospho-L-threonyl-[protein] + ADP + H(+)</text>
        <dbReference type="Rhea" id="RHEA:46608"/>
        <dbReference type="Rhea" id="RHEA-COMP:11060"/>
        <dbReference type="Rhea" id="RHEA-COMP:11605"/>
        <dbReference type="ChEBI" id="CHEBI:15378"/>
        <dbReference type="ChEBI" id="CHEBI:30013"/>
        <dbReference type="ChEBI" id="CHEBI:30616"/>
        <dbReference type="ChEBI" id="CHEBI:61977"/>
        <dbReference type="ChEBI" id="CHEBI:456216"/>
        <dbReference type="EC" id="2.7.11.1"/>
    </reaction>
</comment>
<keyword evidence="3" id="KW-0808">Transferase</keyword>
<dbReference type="InterPro" id="IPR036457">
    <property type="entry name" value="PPM-type-like_dom_sf"/>
</dbReference>
<evidence type="ECO:0000256" key="8">
    <source>
        <dbReference type="ARBA" id="ARBA00048679"/>
    </source>
</evidence>
<keyword evidence="2" id="KW-0723">Serine/threonine-protein kinase</keyword>
<dbReference type="SUPFAM" id="SSF56112">
    <property type="entry name" value="Protein kinase-like (PK-like)"/>
    <property type="match status" value="1"/>
</dbReference>
<reference evidence="13" key="1">
    <citation type="journal article" date="2019" name="Int. J. Syst. Evol. Microbiol.">
        <title>The Global Catalogue of Microorganisms (GCM) 10K type strain sequencing project: providing services to taxonomists for standard genome sequencing and annotation.</title>
        <authorList>
            <consortium name="The Broad Institute Genomics Platform"/>
            <consortium name="The Broad Institute Genome Sequencing Center for Infectious Disease"/>
            <person name="Wu L."/>
            <person name="Ma J."/>
        </authorList>
    </citation>
    <scope>NUCLEOTIDE SEQUENCE [LARGE SCALE GENOMIC DNA]</scope>
    <source>
        <strain evidence="13">NBRC 103166</strain>
    </source>
</reference>
<dbReference type="SMART" id="SM00220">
    <property type="entry name" value="S_TKc"/>
    <property type="match status" value="1"/>
</dbReference>
<gene>
    <name evidence="12" type="ORF">GCM10007916_33160</name>
</gene>
<comment type="caution">
    <text evidence="12">The sequence shown here is derived from an EMBL/GenBank/DDBJ whole genome shotgun (WGS) entry which is preliminary data.</text>
</comment>
<evidence type="ECO:0000256" key="7">
    <source>
        <dbReference type="ARBA" id="ARBA00047899"/>
    </source>
</evidence>
<keyword evidence="9" id="KW-0812">Transmembrane</keyword>
<dbReference type="EC" id="2.7.11.1" evidence="1"/>
<dbReference type="Gene3D" id="3.30.200.20">
    <property type="entry name" value="Phosphorylase Kinase, domain 1"/>
    <property type="match status" value="1"/>
</dbReference>
<evidence type="ECO:0000256" key="1">
    <source>
        <dbReference type="ARBA" id="ARBA00012513"/>
    </source>
</evidence>
<evidence type="ECO:0000313" key="12">
    <source>
        <dbReference type="EMBL" id="GLS92246.1"/>
    </source>
</evidence>
<dbReference type="PROSITE" id="PS00108">
    <property type="entry name" value="PROTEIN_KINASE_ST"/>
    <property type="match status" value="1"/>
</dbReference>
<keyword evidence="9" id="KW-0472">Membrane</keyword>
<dbReference type="PROSITE" id="PS50011">
    <property type="entry name" value="PROTEIN_KINASE_DOM"/>
    <property type="match status" value="1"/>
</dbReference>
<dbReference type="Gene3D" id="1.10.510.10">
    <property type="entry name" value="Transferase(Phosphotransferase) domain 1"/>
    <property type="match status" value="1"/>
</dbReference>
<dbReference type="SUPFAM" id="SSF81606">
    <property type="entry name" value="PP2C-like"/>
    <property type="match status" value="1"/>
</dbReference>
<evidence type="ECO:0000256" key="5">
    <source>
        <dbReference type="ARBA" id="ARBA00022777"/>
    </source>
</evidence>
<evidence type="ECO:0000259" key="11">
    <source>
        <dbReference type="PROSITE" id="PS51746"/>
    </source>
</evidence>
<keyword evidence="9" id="KW-1133">Transmembrane helix</keyword>
<keyword evidence="5 12" id="KW-0418">Kinase</keyword>
<feature type="domain" description="PPM-type phosphatase" evidence="11">
    <location>
        <begin position="12"/>
        <end position="246"/>
    </location>
</feature>
<organism evidence="12 13">
    <name type="scientific">Psychromonas marina</name>
    <dbReference type="NCBI Taxonomy" id="88364"/>
    <lineage>
        <taxon>Bacteria</taxon>
        <taxon>Pseudomonadati</taxon>
        <taxon>Pseudomonadota</taxon>
        <taxon>Gammaproteobacteria</taxon>
        <taxon>Alteromonadales</taxon>
        <taxon>Psychromonadaceae</taxon>
        <taxon>Psychromonas</taxon>
    </lineage>
</organism>
<accession>A0ABQ6E4C8</accession>
<dbReference type="CDD" id="cd00143">
    <property type="entry name" value="PP2Cc"/>
    <property type="match status" value="1"/>
</dbReference>
<dbReference type="PANTHER" id="PTHR24356">
    <property type="entry name" value="SERINE/THREONINE-PROTEIN KINASE"/>
    <property type="match status" value="1"/>
</dbReference>
<feature type="transmembrane region" description="Helical" evidence="9">
    <location>
        <begin position="563"/>
        <end position="583"/>
    </location>
</feature>
<dbReference type="CDD" id="cd14014">
    <property type="entry name" value="STKc_PknB_like"/>
    <property type="match status" value="1"/>
</dbReference>
<evidence type="ECO:0000256" key="3">
    <source>
        <dbReference type="ARBA" id="ARBA00022679"/>
    </source>
</evidence>
<sequence>MTKKSQAQLELCIGGFSDAGVREVNQDAFAVKVPTSYSEKKYKGIVASVADGVSCSNNGQQASQTSVTQFINDYYCTAESWSVKLSASKVLNSLNGWLYHHSKGDLRHNGLITTFSSIIFKSTTAHIFHIGDSRIYRYRDGVLKQLTHDHARSLYAKKTVLTRGLGMDCNVDIDYQTCTLQRGDIFLLSSDGIHDWLSKDELSKQLSPHTERESTVSSLERSATTISHEAIKKGSADNLTCLLLKVTNLPNSDVGELFKNSINLTIPPALEIGNEIDGFKIDKIVHQGARSHVYLATDKYNDRQHILKMPSLNFIDDSAYLEGFCKEQWVGQKLTHPSIMGIFPRDPNSLFLYHICEHVQGISLRVWMQENPEPSLDVVRDIIKKVVSATRVLQRSSMVHRDLKPENIMISENGTITLIDFGTVQIDGLDEISPAVPSEVPLGALDYIAPEYLNENKATSLSDLFSIAVIAYELLTGELPYQPSTSQSLEKARAAQWQYRPIQQFREELPNWLDAALKKGANPLPTKRYGAMSEFVNDLYPVNKTIQKQILPTSLLERNPVQFWQSLTCVFFVIAAVELFIILQK</sequence>
<evidence type="ECO:0000256" key="2">
    <source>
        <dbReference type="ARBA" id="ARBA00022527"/>
    </source>
</evidence>
<name>A0ABQ6E4C8_9GAMM</name>
<evidence type="ECO:0000313" key="13">
    <source>
        <dbReference type="Proteomes" id="UP001157353"/>
    </source>
</evidence>
<evidence type="ECO:0000256" key="6">
    <source>
        <dbReference type="ARBA" id="ARBA00022840"/>
    </source>
</evidence>
<dbReference type="InterPro" id="IPR000719">
    <property type="entry name" value="Prot_kinase_dom"/>
</dbReference>
<dbReference type="SMART" id="SM00332">
    <property type="entry name" value="PP2Cc"/>
    <property type="match status" value="1"/>
</dbReference>
<dbReference type="Pfam" id="PF00069">
    <property type="entry name" value="Pkinase"/>
    <property type="match status" value="1"/>
</dbReference>
<dbReference type="RefSeq" id="WP_284205344.1">
    <property type="nucleotide sequence ID" value="NZ_BSPQ01000019.1"/>
</dbReference>
<comment type="catalytic activity">
    <reaction evidence="8">
        <text>L-seryl-[protein] + ATP = O-phospho-L-seryl-[protein] + ADP + H(+)</text>
        <dbReference type="Rhea" id="RHEA:17989"/>
        <dbReference type="Rhea" id="RHEA-COMP:9863"/>
        <dbReference type="Rhea" id="RHEA-COMP:11604"/>
        <dbReference type="ChEBI" id="CHEBI:15378"/>
        <dbReference type="ChEBI" id="CHEBI:29999"/>
        <dbReference type="ChEBI" id="CHEBI:30616"/>
        <dbReference type="ChEBI" id="CHEBI:83421"/>
        <dbReference type="ChEBI" id="CHEBI:456216"/>
        <dbReference type="EC" id="2.7.11.1"/>
    </reaction>
</comment>
<dbReference type="GO" id="GO:0016301">
    <property type="term" value="F:kinase activity"/>
    <property type="evidence" value="ECO:0007669"/>
    <property type="project" value="UniProtKB-KW"/>
</dbReference>
<dbReference type="SMART" id="SM00331">
    <property type="entry name" value="PP2C_SIG"/>
    <property type="match status" value="1"/>
</dbReference>
<keyword evidence="4" id="KW-0547">Nucleotide-binding</keyword>
<dbReference type="InterPro" id="IPR001932">
    <property type="entry name" value="PPM-type_phosphatase-like_dom"/>
</dbReference>
<keyword evidence="6" id="KW-0067">ATP-binding</keyword>
<dbReference type="EMBL" id="BSPQ01000019">
    <property type="protein sequence ID" value="GLS92246.1"/>
    <property type="molecule type" value="Genomic_DNA"/>
</dbReference>
<feature type="domain" description="Protein kinase" evidence="10">
    <location>
        <begin position="279"/>
        <end position="540"/>
    </location>
</feature>
<evidence type="ECO:0000256" key="4">
    <source>
        <dbReference type="ARBA" id="ARBA00022741"/>
    </source>
</evidence>
<keyword evidence="13" id="KW-1185">Reference proteome</keyword>
<dbReference type="InterPro" id="IPR008271">
    <property type="entry name" value="Ser/Thr_kinase_AS"/>
</dbReference>
<protein>
    <recommendedName>
        <fullName evidence="1">non-specific serine/threonine protein kinase</fullName>
        <ecNumber evidence="1">2.7.11.1</ecNumber>
    </recommendedName>
</protein>
<evidence type="ECO:0000259" key="10">
    <source>
        <dbReference type="PROSITE" id="PS50011"/>
    </source>
</evidence>
<dbReference type="Pfam" id="PF13672">
    <property type="entry name" value="PP2C_2"/>
    <property type="match status" value="1"/>
</dbReference>